<dbReference type="InterPro" id="IPR001516">
    <property type="entry name" value="Proton_antipo_N"/>
</dbReference>
<dbReference type="InterPro" id="IPR001750">
    <property type="entry name" value="ND/Mrp_TM"/>
</dbReference>
<dbReference type="NCBIfam" id="NF005141">
    <property type="entry name" value="PRK06590.1"/>
    <property type="match status" value="1"/>
</dbReference>
<evidence type="ECO:0000256" key="3">
    <source>
        <dbReference type="ARBA" id="ARBA00022989"/>
    </source>
</evidence>
<dbReference type="GO" id="GO:0042773">
    <property type="term" value="P:ATP synthesis coupled electron transport"/>
    <property type="evidence" value="ECO:0007669"/>
    <property type="project" value="InterPro"/>
</dbReference>
<dbReference type="AlphaFoldDB" id="A0AAT9G4A9"/>
<feature type="transmembrane region" description="Helical" evidence="6">
    <location>
        <begin position="306"/>
        <end position="325"/>
    </location>
</feature>
<accession>A0AAT9G4A9</accession>
<evidence type="ECO:0000256" key="4">
    <source>
        <dbReference type="ARBA" id="ARBA00023136"/>
    </source>
</evidence>
<feature type="transmembrane region" description="Helical" evidence="6">
    <location>
        <begin position="248"/>
        <end position="266"/>
    </location>
</feature>
<dbReference type="PANTHER" id="PTHR42829">
    <property type="entry name" value="NADH-UBIQUINONE OXIDOREDUCTASE CHAIN 5"/>
    <property type="match status" value="1"/>
</dbReference>
<keyword evidence="2 5" id="KW-0812">Transmembrane</keyword>
<dbReference type="InterPro" id="IPR018393">
    <property type="entry name" value="NADHpl_OxRdtase_5_subgr"/>
</dbReference>
<feature type="domain" description="NADH:quinone oxidoreductase/Mrp antiporter transmembrane" evidence="7">
    <location>
        <begin position="132"/>
        <end position="414"/>
    </location>
</feature>
<dbReference type="GO" id="GO:0015990">
    <property type="term" value="P:electron transport coupled proton transport"/>
    <property type="evidence" value="ECO:0007669"/>
    <property type="project" value="TreeGrafter"/>
</dbReference>
<name>A0AAT9G4A9_9ENTR</name>
<dbReference type="GO" id="GO:0008137">
    <property type="term" value="F:NADH dehydrogenase (ubiquinone) activity"/>
    <property type="evidence" value="ECO:0007669"/>
    <property type="project" value="InterPro"/>
</dbReference>
<evidence type="ECO:0000259" key="8">
    <source>
        <dbReference type="Pfam" id="PF00662"/>
    </source>
</evidence>
<evidence type="ECO:0000256" key="5">
    <source>
        <dbReference type="RuleBase" id="RU000320"/>
    </source>
</evidence>
<feature type="transmembrane region" description="Helical" evidence="6">
    <location>
        <begin position="412"/>
        <end position="433"/>
    </location>
</feature>
<feature type="transmembrane region" description="Helical" evidence="6">
    <location>
        <begin position="331"/>
        <end position="352"/>
    </location>
</feature>
<feature type="transmembrane region" description="Helical" evidence="6">
    <location>
        <begin position="137"/>
        <end position="157"/>
    </location>
</feature>
<feature type="transmembrane region" description="Helical" evidence="6">
    <location>
        <begin position="454"/>
        <end position="473"/>
    </location>
</feature>
<feature type="domain" description="NADH-Ubiquinone oxidoreductase (complex I) chain 5 N-terminal" evidence="8">
    <location>
        <begin position="66"/>
        <end position="116"/>
    </location>
</feature>
<comment type="subcellular location">
    <subcellularLocation>
        <location evidence="1">Endomembrane system</location>
        <topology evidence="1">Multi-pass membrane protein</topology>
    </subcellularLocation>
    <subcellularLocation>
        <location evidence="5">Membrane</location>
        <topology evidence="5">Multi-pass membrane protein</topology>
    </subcellularLocation>
</comment>
<reference evidence="9" key="1">
    <citation type="journal article" date="2023" name="Front. Microbiol.">
        <title>Genome analysis of Candidatus Aschnera chinzeii, the bacterial endosymbiont of the blood-sucking bat fly Penicillidia jenynsii (Insecta: Diptera: Nycteribiidae).</title>
        <authorList>
            <person name="Koga R."/>
            <person name="Moriyama M."/>
            <person name="Nozaki T."/>
            <person name="Fukatsu T."/>
        </authorList>
    </citation>
    <scope>NUCLEOTIDE SEQUENCE</scope>
    <source>
        <strain evidence="9">Kw-01</strain>
    </source>
</reference>
<gene>
    <name evidence="9" type="primary">nuoL</name>
    <name evidence="9" type="ORF">ACHINZ_2410</name>
</gene>
<dbReference type="GO" id="GO:0003954">
    <property type="term" value="F:NADH dehydrogenase activity"/>
    <property type="evidence" value="ECO:0007669"/>
    <property type="project" value="TreeGrafter"/>
</dbReference>
<proteinExistence type="predicted"/>
<feature type="transmembrane region" description="Helical" evidence="6">
    <location>
        <begin position="83"/>
        <end position="104"/>
    </location>
</feature>
<dbReference type="NCBIfam" id="TIGR01974">
    <property type="entry name" value="NDH_I_L"/>
    <property type="match status" value="1"/>
</dbReference>
<feature type="transmembrane region" description="Helical" evidence="6">
    <location>
        <begin position="373"/>
        <end position="392"/>
    </location>
</feature>
<feature type="transmembrane region" description="Helical" evidence="6">
    <location>
        <begin position="6"/>
        <end position="24"/>
    </location>
</feature>
<feature type="transmembrane region" description="Helical" evidence="6">
    <location>
        <begin position="594"/>
        <end position="611"/>
    </location>
</feature>
<dbReference type="Pfam" id="PF00662">
    <property type="entry name" value="Proton_antipo_N"/>
    <property type="match status" value="1"/>
</dbReference>
<evidence type="ECO:0000313" key="9">
    <source>
        <dbReference type="EMBL" id="BET44569.1"/>
    </source>
</evidence>
<organism evidence="9">
    <name type="scientific">Candidatus Aschnera chinzeii</name>
    <dbReference type="NCBI Taxonomy" id="1485666"/>
    <lineage>
        <taxon>Bacteria</taxon>
        <taxon>Pseudomonadati</taxon>
        <taxon>Pseudomonadota</taxon>
        <taxon>Gammaproteobacteria</taxon>
        <taxon>Enterobacterales</taxon>
        <taxon>Enterobacteriaceae</taxon>
        <taxon>Candidatus Aschnera</taxon>
    </lineage>
</organism>
<reference evidence="9" key="2">
    <citation type="submission" date="2023-10" db="EMBL/GenBank/DDBJ databases">
        <authorList>
            <person name="Koga R."/>
            <person name="Fukatsu T."/>
        </authorList>
    </citation>
    <scope>NUCLEOTIDE SEQUENCE</scope>
    <source>
        <strain evidence="9">Kw-01</strain>
    </source>
</reference>
<dbReference type="EMBL" id="AP028961">
    <property type="protein sequence ID" value="BET44569.1"/>
    <property type="molecule type" value="Genomic_DNA"/>
</dbReference>
<evidence type="ECO:0000256" key="6">
    <source>
        <dbReference type="SAM" id="Phobius"/>
    </source>
</evidence>
<feature type="transmembrane region" description="Helical" evidence="6">
    <location>
        <begin position="169"/>
        <end position="189"/>
    </location>
</feature>
<evidence type="ECO:0000256" key="1">
    <source>
        <dbReference type="ARBA" id="ARBA00004127"/>
    </source>
</evidence>
<protein>
    <submittedName>
        <fullName evidence="9">NADH-quinone oxidoreductase subunit L</fullName>
    </submittedName>
</protein>
<dbReference type="GO" id="GO:0016020">
    <property type="term" value="C:membrane"/>
    <property type="evidence" value="ECO:0007669"/>
    <property type="project" value="UniProtKB-SubCell"/>
</dbReference>
<dbReference type="Gene3D" id="1.20.5.2700">
    <property type="match status" value="1"/>
</dbReference>
<evidence type="ECO:0000256" key="2">
    <source>
        <dbReference type="ARBA" id="ARBA00022692"/>
    </source>
</evidence>
<dbReference type="PANTHER" id="PTHR42829:SF2">
    <property type="entry name" value="NADH-UBIQUINONE OXIDOREDUCTASE CHAIN 5"/>
    <property type="match status" value="1"/>
</dbReference>
<dbReference type="GO" id="GO:0012505">
    <property type="term" value="C:endomembrane system"/>
    <property type="evidence" value="ECO:0007669"/>
    <property type="project" value="UniProtKB-SubCell"/>
</dbReference>
<dbReference type="InterPro" id="IPR003945">
    <property type="entry name" value="NU5C-like"/>
</dbReference>
<feature type="transmembrane region" description="Helical" evidence="6">
    <location>
        <begin position="209"/>
        <end position="227"/>
    </location>
</feature>
<evidence type="ECO:0000259" key="7">
    <source>
        <dbReference type="Pfam" id="PF00361"/>
    </source>
</evidence>
<dbReference type="PRINTS" id="PR01434">
    <property type="entry name" value="NADHDHGNASE5"/>
</dbReference>
<keyword evidence="3 6" id="KW-1133">Transmembrane helix</keyword>
<feature type="transmembrane region" description="Helical" evidence="6">
    <location>
        <begin position="31"/>
        <end position="49"/>
    </location>
</feature>
<feature type="transmembrane region" description="Helical" evidence="6">
    <location>
        <begin position="111"/>
        <end position="131"/>
    </location>
</feature>
<feature type="transmembrane region" description="Helical" evidence="6">
    <location>
        <begin position="278"/>
        <end position="299"/>
    </location>
</feature>
<feature type="transmembrane region" description="Helical" evidence="6">
    <location>
        <begin position="493"/>
        <end position="513"/>
    </location>
</feature>
<dbReference type="Pfam" id="PF00361">
    <property type="entry name" value="Proton_antipo_M"/>
    <property type="match status" value="1"/>
</dbReference>
<keyword evidence="4 6" id="KW-0472">Membrane</keyword>
<dbReference type="PRINTS" id="PR01435">
    <property type="entry name" value="NPOXDRDTASE5"/>
</dbReference>
<sequence length="612" mass="70014">MKILSLTIIIPILGFFIFTYKTFISKKIISNVAIILNTIHLIITLYITIEFYKYNYNNISINLWPWININTFNIQLRLFMDGLSLTMLLLISAISFLIVLYSTWYMQYKKYFARFFAYINLFIFGMILLILADNIVIMYIGWEIVGICSYLLIGFYSSQLKAGKAAVKAFLITKISDVFFMIGICLLYNQFNTLNFHEINTNLLTYNTYNTSIINYIAAMILIGAIGKSAQLPLHIWLTEAMTGPTPASALIHAATMVTAGVYLIAKTHILFIMTPKILTLIIIIGLITLLMGGIMALIENNLKQILAYSTISQIGYMFLALGLQSWEASITHLISHAFFKALLFLSSGSIISICNQNQNIKKMGGLWNKIPIIYVCFLIGGASLSGIPYVTAGFYSKENIFYATYINNNNIILYGAYIGEMLTIMYVFRMIINIFHGNKYTCIKKTNIHCYSHNIPLIILTILSTFIGSWLYPPLKNVFPTHTTKDINYLDITEYISIITFILTSLIIIFFNKKKINIQKYFNIKIKIILSKLQFYMQINAIYNSIFILPFKMVTKKLKIDPINTSIYLTNKYILNNCNKKIKLIQNGNIQSYLIYMLLGELLILTLLLLS</sequence>